<feature type="region of interest" description="Disordered" evidence="1">
    <location>
        <begin position="218"/>
        <end position="251"/>
    </location>
</feature>
<feature type="region of interest" description="Disordered" evidence="1">
    <location>
        <begin position="1"/>
        <end position="27"/>
    </location>
</feature>
<dbReference type="EMBL" id="HBGZ01010796">
    <property type="protein sequence ID" value="CAD9593235.1"/>
    <property type="molecule type" value="Transcribed_RNA"/>
</dbReference>
<protein>
    <submittedName>
        <fullName evidence="2">Uncharacterized protein</fullName>
    </submittedName>
</protein>
<feature type="region of interest" description="Disordered" evidence="1">
    <location>
        <begin position="275"/>
        <end position="300"/>
    </location>
</feature>
<evidence type="ECO:0000313" key="2">
    <source>
        <dbReference type="EMBL" id="CAD9593235.1"/>
    </source>
</evidence>
<feature type="compositionally biased region" description="Polar residues" evidence="1">
    <location>
        <begin position="275"/>
        <end position="288"/>
    </location>
</feature>
<feature type="compositionally biased region" description="Polar residues" evidence="1">
    <location>
        <begin position="10"/>
        <end position="27"/>
    </location>
</feature>
<evidence type="ECO:0000256" key="1">
    <source>
        <dbReference type="SAM" id="MobiDB-lite"/>
    </source>
</evidence>
<accession>A0A7S2PEZ5</accession>
<reference evidence="2" key="1">
    <citation type="submission" date="2021-01" db="EMBL/GenBank/DDBJ databases">
        <authorList>
            <person name="Corre E."/>
            <person name="Pelletier E."/>
            <person name="Niang G."/>
            <person name="Scheremetjew M."/>
            <person name="Finn R."/>
            <person name="Kale V."/>
            <person name="Holt S."/>
            <person name="Cochrane G."/>
            <person name="Meng A."/>
            <person name="Brown T."/>
            <person name="Cohen L."/>
        </authorList>
    </citation>
    <scope>NUCLEOTIDE SEQUENCE</scope>
    <source>
        <strain evidence="2">SM1012Den-03</strain>
    </source>
</reference>
<proteinExistence type="predicted"/>
<gene>
    <name evidence="2" type="ORF">SMAR0320_LOCUS7758</name>
</gene>
<dbReference type="AlphaFoldDB" id="A0A7S2PEZ5"/>
<organism evidence="2">
    <name type="scientific">Skeletonema marinoi</name>
    <dbReference type="NCBI Taxonomy" id="267567"/>
    <lineage>
        <taxon>Eukaryota</taxon>
        <taxon>Sar</taxon>
        <taxon>Stramenopiles</taxon>
        <taxon>Ochrophyta</taxon>
        <taxon>Bacillariophyta</taxon>
        <taxon>Coscinodiscophyceae</taxon>
        <taxon>Thalassiosirophycidae</taxon>
        <taxon>Thalassiosirales</taxon>
        <taxon>Skeletonemataceae</taxon>
        <taxon>Skeletonema</taxon>
        <taxon>Skeletonema marinoi-dohrnii complex</taxon>
    </lineage>
</organism>
<sequence>MMMEEEGGDNANSNSCPATDNDNSAMANPTDDFEALLSVPIEIIFREIMQTQIISGGKRTNQRTFLFSKSEVTTLLRVSVLASELTTTIAMVYEALDRARKGNMYRHEIIEATHNNNGYLRALLPIIAIHSETAQDALTNVTSDTTFGISRILQELDDCAMELSKFSETNFNMADQLDWTMTAGQCSVLSKEKRAIAEIEEAVVARITCLKEMAIGGTNEEEEEVETSTNNDVIDTTSSGDDAASNYNHRDDHFTPMRDLCHKIFKQTEKAEFNLNTSSSEHSQSQITAAEAMASLAKEG</sequence>
<name>A0A7S2PEZ5_9STRA</name>